<comment type="caution">
    <text evidence="2">The sequence shown here is derived from an EMBL/GenBank/DDBJ whole genome shotgun (WGS) entry which is preliminary data.</text>
</comment>
<name>A0ABW4U0S3_9SPHN</name>
<dbReference type="RefSeq" id="WP_380930464.1">
    <property type="nucleotide sequence ID" value="NZ_JBHUGS010000003.1"/>
</dbReference>
<evidence type="ECO:0000313" key="3">
    <source>
        <dbReference type="Proteomes" id="UP001597400"/>
    </source>
</evidence>
<feature type="compositionally biased region" description="Polar residues" evidence="1">
    <location>
        <begin position="238"/>
        <end position="260"/>
    </location>
</feature>
<reference evidence="3" key="1">
    <citation type="journal article" date="2019" name="Int. J. Syst. Evol. Microbiol.">
        <title>The Global Catalogue of Microorganisms (GCM) 10K type strain sequencing project: providing services to taxonomists for standard genome sequencing and annotation.</title>
        <authorList>
            <consortium name="The Broad Institute Genomics Platform"/>
            <consortium name="The Broad Institute Genome Sequencing Center for Infectious Disease"/>
            <person name="Wu L."/>
            <person name="Ma J."/>
        </authorList>
    </citation>
    <scope>NUCLEOTIDE SEQUENCE [LARGE SCALE GENOMIC DNA]</scope>
    <source>
        <strain evidence="3">CGMCC 1.12702</strain>
    </source>
</reference>
<protein>
    <submittedName>
        <fullName evidence="2">Uncharacterized protein</fullName>
    </submittedName>
</protein>
<proteinExistence type="predicted"/>
<keyword evidence="3" id="KW-1185">Reference proteome</keyword>
<gene>
    <name evidence="2" type="ORF">ACFSGX_12845</name>
</gene>
<evidence type="ECO:0000313" key="2">
    <source>
        <dbReference type="EMBL" id="MFD1951655.1"/>
    </source>
</evidence>
<organism evidence="2 3">
    <name type="scientific">Sphingomonas arantia</name>
    <dbReference type="NCBI Taxonomy" id="1460676"/>
    <lineage>
        <taxon>Bacteria</taxon>
        <taxon>Pseudomonadati</taxon>
        <taxon>Pseudomonadota</taxon>
        <taxon>Alphaproteobacteria</taxon>
        <taxon>Sphingomonadales</taxon>
        <taxon>Sphingomonadaceae</taxon>
        <taxon>Sphingomonas</taxon>
    </lineage>
</organism>
<feature type="region of interest" description="Disordered" evidence="1">
    <location>
        <begin position="234"/>
        <end position="260"/>
    </location>
</feature>
<accession>A0ABW4U0S3</accession>
<evidence type="ECO:0000256" key="1">
    <source>
        <dbReference type="SAM" id="MobiDB-lite"/>
    </source>
</evidence>
<sequence length="260" mass="27923">MRHRPPFRTLAHDWRAPAFLLALIVVALVAGRFLDIHRASLAGTREDAARRAATRTHYAVQPPARGDGVPLLPDITQLAPDGLRMVVDTSFLDTAWAVAIRHPLPNGPASGELLVMRDAPGTFARQPFARSAFTLSGRDHRMLTRSIDLTLANYPGEAGFCLDGTHVWIERAANGSYASIDSNCAAIGETTAKILLTTLLKLPSRQATPSASGWADRTALDAVLAAKEPRTLKPVLPVTNSQGEPSWPTTQASKPVSGKT</sequence>
<dbReference type="Proteomes" id="UP001597400">
    <property type="component" value="Unassembled WGS sequence"/>
</dbReference>
<dbReference type="EMBL" id="JBHUGS010000003">
    <property type="protein sequence ID" value="MFD1951655.1"/>
    <property type="molecule type" value="Genomic_DNA"/>
</dbReference>